<dbReference type="InterPro" id="IPR018691">
    <property type="entry name" value="DUF2188"/>
</dbReference>
<dbReference type="EMBL" id="BJYK01000001">
    <property type="protein sequence ID" value="GEN78938.1"/>
    <property type="molecule type" value="Genomic_DNA"/>
</dbReference>
<accession>A0A511YUR3</accession>
<dbReference type="OrthoDB" id="5194813at2"/>
<keyword evidence="2" id="KW-1185">Reference proteome</keyword>
<organism evidence="1 2">
    <name type="scientific">Actinotalea fermentans</name>
    <dbReference type="NCBI Taxonomy" id="43671"/>
    <lineage>
        <taxon>Bacteria</taxon>
        <taxon>Bacillati</taxon>
        <taxon>Actinomycetota</taxon>
        <taxon>Actinomycetes</taxon>
        <taxon>Micrococcales</taxon>
        <taxon>Cellulomonadaceae</taxon>
        <taxon>Actinotalea</taxon>
    </lineage>
</organism>
<reference evidence="1 2" key="1">
    <citation type="submission" date="2019-07" db="EMBL/GenBank/DDBJ databases">
        <title>Whole genome shotgun sequence of Actinotalea fermentans NBRC 105374.</title>
        <authorList>
            <person name="Hosoyama A."/>
            <person name="Uohara A."/>
            <person name="Ohji S."/>
            <person name="Ichikawa N."/>
        </authorList>
    </citation>
    <scope>NUCLEOTIDE SEQUENCE [LARGE SCALE GENOMIC DNA]</scope>
    <source>
        <strain evidence="1 2">NBRC 105374</strain>
    </source>
</reference>
<dbReference type="AlphaFoldDB" id="A0A511YUR3"/>
<sequence>MATRSSAAPRGGGLTMYQVHTVLDGQSWRNKVNGLAQGAGFADRASAVSAGRAIAIDLHAVHVVHDHDGRILEQHRYGAARVRRWVDPVLYSG</sequence>
<evidence type="ECO:0000313" key="1">
    <source>
        <dbReference type="EMBL" id="GEN78938.1"/>
    </source>
</evidence>
<dbReference type="Pfam" id="PF09954">
    <property type="entry name" value="DUF2188"/>
    <property type="match status" value="1"/>
</dbReference>
<evidence type="ECO:0000313" key="2">
    <source>
        <dbReference type="Proteomes" id="UP000321484"/>
    </source>
</evidence>
<protein>
    <submittedName>
        <fullName evidence="1">Uncharacterized protein</fullName>
    </submittedName>
</protein>
<dbReference type="Proteomes" id="UP000321484">
    <property type="component" value="Unassembled WGS sequence"/>
</dbReference>
<proteinExistence type="predicted"/>
<name>A0A511YUR3_9CELL</name>
<gene>
    <name evidence="1" type="ORF">AFE02nite_06720</name>
</gene>
<comment type="caution">
    <text evidence="1">The sequence shown here is derived from an EMBL/GenBank/DDBJ whole genome shotgun (WGS) entry which is preliminary data.</text>
</comment>